<reference evidence="1" key="3">
    <citation type="submission" date="2025-09" db="UniProtKB">
        <authorList>
            <consortium name="Ensembl"/>
        </authorList>
    </citation>
    <scope>IDENTIFICATION</scope>
</reference>
<dbReference type="Proteomes" id="UP000472265">
    <property type="component" value="Chromosome 4"/>
</dbReference>
<dbReference type="InParanoid" id="A0A671TR78"/>
<evidence type="ECO:0008006" key="3">
    <source>
        <dbReference type="Google" id="ProtNLM"/>
    </source>
</evidence>
<dbReference type="InterPro" id="IPR036527">
    <property type="entry name" value="SCP2_sterol-bd_dom_sf"/>
</dbReference>
<dbReference type="SUPFAM" id="SSF55718">
    <property type="entry name" value="SCP-like"/>
    <property type="match status" value="1"/>
</dbReference>
<sequence length="95" mass="10813">NKMTKLSETVNTIARDRLEGFKALQVSMTLQEEVYEKEQGVFSFKLKDGPNRQKATFSVDTAFFQGKLKITGKPASTLQNLFDSSMFCKFEPCVY</sequence>
<dbReference type="FunCoup" id="A0A671TR78">
    <property type="interactions" value="277"/>
</dbReference>
<proteinExistence type="predicted"/>
<name>A0A671TR78_SPAAU</name>
<evidence type="ECO:0000313" key="1">
    <source>
        <dbReference type="Ensembl" id="ENSSAUP00010004509.1"/>
    </source>
</evidence>
<protein>
    <recommendedName>
        <fullName evidence="3">SCP2 domain-containing protein</fullName>
    </recommendedName>
</protein>
<dbReference type="Ensembl" id="ENSSAUT00010004883.1">
    <property type="protein sequence ID" value="ENSSAUP00010004509.1"/>
    <property type="gene ID" value="ENSSAUG00010002320.1"/>
</dbReference>
<reference evidence="1" key="2">
    <citation type="submission" date="2025-08" db="UniProtKB">
        <authorList>
            <consortium name="Ensembl"/>
        </authorList>
    </citation>
    <scope>IDENTIFICATION</scope>
</reference>
<evidence type="ECO:0000313" key="2">
    <source>
        <dbReference type="Proteomes" id="UP000472265"/>
    </source>
</evidence>
<organism evidence="1 2">
    <name type="scientific">Sparus aurata</name>
    <name type="common">Gilthead sea bream</name>
    <dbReference type="NCBI Taxonomy" id="8175"/>
    <lineage>
        <taxon>Eukaryota</taxon>
        <taxon>Metazoa</taxon>
        <taxon>Chordata</taxon>
        <taxon>Craniata</taxon>
        <taxon>Vertebrata</taxon>
        <taxon>Euteleostomi</taxon>
        <taxon>Actinopterygii</taxon>
        <taxon>Neopterygii</taxon>
        <taxon>Teleostei</taxon>
        <taxon>Neoteleostei</taxon>
        <taxon>Acanthomorphata</taxon>
        <taxon>Eupercaria</taxon>
        <taxon>Spariformes</taxon>
        <taxon>Sparidae</taxon>
        <taxon>Sparus</taxon>
    </lineage>
</organism>
<accession>A0A671TR78</accession>
<keyword evidence="2" id="KW-1185">Reference proteome</keyword>
<reference evidence="1" key="1">
    <citation type="submission" date="2021-04" db="EMBL/GenBank/DDBJ databases">
        <authorList>
            <consortium name="Wellcome Sanger Institute Data Sharing"/>
        </authorList>
    </citation>
    <scope>NUCLEOTIDE SEQUENCE [LARGE SCALE GENOMIC DNA]</scope>
</reference>
<dbReference type="AlphaFoldDB" id="A0A671TR78"/>